<name>C6XN30_HIRBI</name>
<feature type="compositionally biased region" description="Polar residues" evidence="3">
    <location>
        <begin position="1"/>
        <end position="25"/>
    </location>
</feature>
<evidence type="ECO:0000256" key="3">
    <source>
        <dbReference type="SAM" id="MobiDB-lite"/>
    </source>
</evidence>
<evidence type="ECO:0000256" key="1">
    <source>
        <dbReference type="ARBA" id="ARBA00012404"/>
    </source>
</evidence>
<evidence type="ECO:0000313" key="5">
    <source>
        <dbReference type="EMBL" id="ACT58200.1"/>
    </source>
</evidence>
<dbReference type="SUPFAM" id="SSF48600">
    <property type="entry name" value="Chorismate mutase II"/>
    <property type="match status" value="1"/>
</dbReference>
<feature type="compositionally biased region" description="Basic and acidic residues" evidence="3">
    <location>
        <begin position="26"/>
        <end position="35"/>
    </location>
</feature>
<dbReference type="InterPro" id="IPR051331">
    <property type="entry name" value="Chorismate_mutase-related"/>
</dbReference>
<dbReference type="AlphaFoldDB" id="C6XN30"/>
<reference evidence="6" key="1">
    <citation type="journal article" date="2011" name="J. Bacteriol.">
        <title>Genome sequences of eight morphologically diverse alphaproteobacteria.</title>
        <authorList>
            <consortium name="US DOE Joint Genome Institute"/>
            <person name="Brown P.J."/>
            <person name="Kysela D.T."/>
            <person name="Buechlein A."/>
            <person name="Hemmerich C."/>
            <person name="Brun Y.V."/>
        </authorList>
    </citation>
    <scope>NUCLEOTIDE SEQUENCE [LARGE SCALE GENOMIC DNA]</scope>
    <source>
        <strain evidence="6">ATCC 49814 / DSM 5838 / IFAM 1418</strain>
    </source>
</reference>
<keyword evidence="2" id="KW-0413">Isomerase</keyword>
<dbReference type="EMBL" id="CP001678">
    <property type="protein sequence ID" value="ACT58200.1"/>
    <property type="molecule type" value="Genomic_DNA"/>
</dbReference>
<dbReference type="GO" id="GO:0009697">
    <property type="term" value="P:salicylic acid biosynthetic process"/>
    <property type="evidence" value="ECO:0007669"/>
    <property type="project" value="TreeGrafter"/>
</dbReference>
<keyword evidence="6" id="KW-1185">Reference proteome</keyword>
<dbReference type="PROSITE" id="PS51168">
    <property type="entry name" value="CHORISMATE_MUT_2"/>
    <property type="match status" value="1"/>
</dbReference>
<organism evidence="5 6">
    <name type="scientific">Hirschia baltica (strain ATCC 49814 / DSM 5838 / IFAM 1418)</name>
    <dbReference type="NCBI Taxonomy" id="582402"/>
    <lineage>
        <taxon>Bacteria</taxon>
        <taxon>Pseudomonadati</taxon>
        <taxon>Pseudomonadota</taxon>
        <taxon>Alphaproteobacteria</taxon>
        <taxon>Hyphomonadales</taxon>
        <taxon>Hyphomonadaceae</taxon>
        <taxon>Hirschia</taxon>
    </lineage>
</organism>
<dbReference type="Gene3D" id="1.20.59.10">
    <property type="entry name" value="Chorismate mutase"/>
    <property type="match status" value="1"/>
</dbReference>
<accession>C6XN30</accession>
<dbReference type="PANTHER" id="PTHR38041">
    <property type="entry name" value="CHORISMATE MUTASE"/>
    <property type="match status" value="1"/>
</dbReference>
<dbReference type="Pfam" id="PF01817">
    <property type="entry name" value="CM_2"/>
    <property type="match status" value="1"/>
</dbReference>
<evidence type="ECO:0000313" key="6">
    <source>
        <dbReference type="Proteomes" id="UP000002745"/>
    </source>
</evidence>
<feature type="region of interest" description="Disordered" evidence="3">
    <location>
        <begin position="1"/>
        <end position="35"/>
    </location>
</feature>
<dbReference type="STRING" id="582402.Hbal_0498"/>
<gene>
    <name evidence="5" type="ordered locus">Hbal_0498</name>
</gene>
<dbReference type="Proteomes" id="UP000002745">
    <property type="component" value="Chromosome"/>
</dbReference>
<dbReference type="InterPro" id="IPR036263">
    <property type="entry name" value="Chorismate_II_sf"/>
</dbReference>
<dbReference type="KEGG" id="hba:Hbal_0498"/>
<dbReference type="EC" id="5.4.99.5" evidence="1"/>
<evidence type="ECO:0000256" key="2">
    <source>
        <dbReference type="ARBA" id="ARBA00023235"/>
    </source>
</evidence>
<dbReference type="InterPro" id="IPR036979">
    <property type="entry name" value="CM_dom_sf"/>
</dbReference>
<evidence type="ECO:0000259" key="4">
    <source>
        <dbReference type="PROSITE" id="PS51168"/>
    </source>
</evidence>
<dbReference type="GO" id="GO:0004106">
    <property type="term" value="F:chorismate mutase activity"/>
    <property type="evidence" value="ECO:0007669"/>
    <property type="project" value="UniProtKB-EC"/>
</dbReference>
<proteinExistence type="predicted"/>
<sequence>MSKSTSQSASDGSDTNHITGETYNSDPRKKTGPECESMTDVRYEIDRIDRLLVEILAERTTYIKAASRIKPDREMVRDVPRIEDVVAKVLAHSKEHNLPAEIADPVWRLLIERSIAYEYSSYDALKDSDIDN</sequence>
<dbReference type="HOGENOM" id="CLU_131518_2_0_5"/>
<dbReference type="eggNOG" id="COG1605">
    <property type="taxonomic scope" value="Bacteria"/>
</dbReference>
<dbReference type="InterPro" id="IPR002701">
    <property type="entry name" value="CM_II_prokaryot"/>
</dbReference>
<protein>
    <recommendedName>
        <fullName evidence="1">chorismate mutase</fullName>
        <ecNumber evidence="1">5.4.99.5</ecNumber>
    </recommendedName>
</protein>
<dbReference type="SMART" id="SM00830">
    <property type="entry name" value="CM_2"/>
    <property type="match status" value="1"/>
</dbReference>
<dbReference type="PANTHER" id="PTHR38041:SF1">
    <property type="entry name" value="CHORISMATE MUTASE"/>
    <property type="match status" value="1"/>
</dbReference>
<dbReference type="GO" id="GO:0046417">
    <property type="term" value="P:chorismate metabolic process"/>
    <property type="evidence" value="ECO:0007669"/>
    <property type="project" value="InterPro"/>
</dbReference>
<feature type="domain" description="Chorismate mutase" evidence="4">
    <location>
        <begin position="32"/>
        <end position="122"/>
    </location>
</feature>
<dbReference type="RefSeq" id="WP_015826350.1">
    <property type="nucleotide sequence ID" value="NC_012982.1"/>
</dbReference>